<dbReference type="EMBL" id="JAAKFY010000015">
    <property type="protein sequence ID" value="KAF3844856.1"/>
    <property type="molecule type" value="Genomic_DNA"/>
</dbReference>
<dbReference type="SUPFAM" id="SSF57903">
    <property type="entry name" value="FYVE/PHD zinc finger"/>
    <property type="match status" value="1"/>
</dbReference>
<dbReference type="GO" id="GO:0061630">
    <property type="term" value="F:ubiquitin protein ligase activity"/>
    <property type="evidence" value="ECO:0007669"/>
    <property type="project" value="InterPro"/>
</dbReference>
<keyword evidence="1" id="KW-0479">Metal-binding</keyword>
<evidence type="ECO:0000313" key="7">
    <source>
        <dbReference type="EMBL" id="KAF3844856.1"/>
    </source>
</evidence>
<dbReference type="InterPro" id="IPR011011">
    <property type="entry name" value="Znf_FYVE_PHD"/>
</dbReference>
<dbReference type="InterPro" id="IPR003126">
    <property type="entry name" value="Znf_UBR"/>
</dbReference>
<feature type="zinc finger region" description="UBR-type" evidence="4">
    <location>
        <begin position="149"/>
        <end position="217"/>
    </location>
</feature>
<protein>
    <recommendedName>
        <fullName evidence="6">UBR-type domain-containing protein</fullName>
    </recommendedName>
</protein>
<keyword evidence="2" id="KW-0863">Zinc-finger</keyword>
<dbReference type="InterPro" id="IPR013083">
    <property type="entry name" value="Znf_RING/FYVE/PHD"/>
</dbReference>
<evidence type="ECO:0000256" key="2">
    <source>
        <dbReference type="ARBA" id="ARBA00022771"/>
    </source>
</evidence>
<dbReference type="InterPro" id="IPR047506">
    <property type="entry name" value="UBR7-like_UBR-box"/>
</dbReference>
<keyword evidence="3" id="KW-0862">Zinc</keyword>
<dbReference type="PANTHER" id="PTHR13513">
    <property type="entry name" value="E3 UBIQUITIN-PROTEIN LIGASE UBR7"/>
    <property type="match status" value="1"/>
</dbReference>
<proteinExistence type="predicted"/>
<dbReference type="OrthoDB" id="10262564at2759"/>
<sequence length="509" mass="57057">MSADVVAHPSGTEQWDMVLMDSIENTLDPGGRDMEIGCCSHIELQSQQNEQDGGEDPAEKQAEPVADSPAFQEGLHLHCAPVPALERATSRSDNINHMHVFESLKEKCRLENSFTSMAANKEEPDIDDSLASEEELEQALAVLAGSDPENCSYSRRQAVFACSTCTPNAAEPAGVCLACANKCHEGHDIFELYTKRNFRCDCGNGKFGEFKCQLILAKDEQNDRNQYNHNFNGCYCTCDRPYPDADDQSNDEMIQCIICEDWLHSMHLGCTTVEPDELQEMICETCMNKFPLLWTYAAHFAAPPVISVSQPEEEVDVEEGAEKEESSPSRDEEPSTSVEHTKQEEAANRSSPCKRSHEEMTSSTANATTKTVVCRLEELQAEGPERQRQGAVFWPYSWRSQLCTCMSCKRLYVAAEVQFLMDQSDTILAYENKGMDEPFGQHPLMALTNSMDRVQQLEVIYGFNEFTTSMTAFLEQCVAEGKTVTVEAVHQFFEELRAKKKRRTNAGNQ</sequence>
<dbReference type="GO" id="GO:0008270">
    <property type="term" value="F:zinc ion binding"/>
    <property type="evidence" value="ECO:0007669"/>
    <property type="project" value="UniProtKB-KW"/>
</dbReference>
<reference evidence="7 8" key="1">
    <citation type="submission" date="2020-03" db="EMBL/GenBank/DDBJ databases">
        <title>Dissostichus mawsoni Genome sequencing and assembly.</title>
        <authorList>
            <person name="Park H."/>
        </authorList>
    </citation>
    <scope>NUCLEOTIDE SEQUENCE [LARGE SCALE GENOMIC DNA]</scope>
    <source>
        <strain evidence="7">DM0001</strain>
        <tissue evidence="7">Muscle</tissue>
    </source>
</reference>
<feature type="compositionally biased region" description="Basic and acidic residues" evidence="5">
    <location>
        <begin position="323"/>
        <end position="347"/>
    </location>
</feature>
<dbReference type="CDD" id="cd19677">
    <property type="entry name" value="UBR-box_UBR7"/>
    <property type="match status" value="1"/>
</dbReference>
<evidence type="ECO:0000256" key="1">
    <source>
        <dbReference type="ARBA" id="ARBA00022723"/>
    </source>
</evidence>
<dbReference type="Proteomes" id="UP000518266">
    <property type="component" value="Unassembled WGS sequence"/>
</dbReference>
<dbReference type="PROSITE" id="PS51157">
    <property type="entry name" value="ZF_UBR"/>
    <property type="match status" value="1"/>
</dbReference>
<organism evidence="7 8">
    <name type="scientific">Dissostichus mawsoni</name>
    <name type="common">Antarctic cod</name>
    <dbReference type="NCBI Taxonomy" id="36200"/>
    <lineage>
        <taxon>Eukaryota</taxon>
        <taxon>Metazoa</taxon>
        <taxon>Chordata</taxon>
        <taxon>Craniata</taxon>
        <taxon>Vertebrata</taxon>
        <taxon>Euteleostomi</taxon>
        <taxon>Actinopterygii</taxon>
        <taxon>Neopterygii</taxon>
        <taxon>Teleostei</taxon>
        <taxon>Neoteleostei</taxon>
        <taxon>Acanthomorphata</taxon>
        <taxon>Eupercaria</taxon>
        <taxon>Perciformes</taxon>
        <taxon>Notothenioidei</taxon>
        <taxon>Nototheniidae</taxon>
        <taxon>Dissostichus</taxon>
    </lineage>
</organism>
<evidence type="ECO:0000256" key="4">
    <source>
        <dbReference type="PROSITE-ProRule" id="PRU00508"/>
    </source>
</evidence>
<feature type="domain" description="UBR-type" evidence="6">
    <location>
        <begin position="149"/>
        <end position="217"/>
    </location>
</feature>
<feature type="region of interest" description="Disordered" evidence="5">
    <location>
        <begin position="47"/>
        <end position="66"/>
    </location>
</feature>
<feature type="compositionally biased region" description="Acidic residues" evidence="5">
    <location>
        <begin position="311"/>
        <end position="322"/>
    </location>
</feature>
<evidence type="ECO:0000256" key="3">
    <source>
        <dbReference type="ARBA" id="ARBA00022833"/>
    </source>
</evidence>
<evidence type="ECO:0000259" key="6">
    <source>
        <dbReference type="PROSITE" id="PS51157"/>
    </source>
</evidence>
<gene>
    <name evidence="7" type="ORF">F7725_008019</name>
</gene>
<dbReference type="SMART" id="SM00396">
    <property type="entry name" value="ZnF_UBR1"/>
    <property type="match status" value="1"/>
</dbReference>
<dbReference type="CDD" id="cd15542">
    <property type="entry name" value="PHD_UBR7"/>
    <property type="match status" value="1"/>
</dbReference>
<evidence type="ECO:0000256" key="5">
    <source>
        <dbReference type="SAM" id="MobiDB-lite"/>
    </source>
</evidence>
<comment type="caution">
    <text evidence="7">The sequence shown here is derived from an EMBL/GenBank/DDBJ whole genome shotgun (WGS) entry which is preliminary data.</text>
</comment>
<name>A0A7J5Y5Y9_DISMA</name>
<accession>A0A7J5Y5Y9</accession>
<dbReference type="GO" id="GO:0005737">
    <property type="term" value="C:cytoplasm"/>
    <property type="evidence" value="ECO:0007669"/>
    <property type="project" value="TreeGrafter"/>
</dbReference>
<dbReference type="Pfam" id="PF02207">
    <property type="entry name" value="zf-UBR"/>
    <property type="match status" value="1"/>
</dbReference>
<evidence type="ECO:0000313" key="8">
    <source>
        <dbReference type="Proteomes" id="UP000518266"/>
    </source>
</evidence>
<dbReference type="AlphaFoldDB" id="A0A7J5Y5Y9"/>
<dbReference type="InterPro" id="IPR040204">
    <property type="entry name" value="UBR7"/>
</dbReference>
<feature type="region of interest" description="Disordered" evidence="5">
    <location>
        <begin position="309"/>
        <end position="367"/>
    </location>
</feature>
<dbReference type="Gene3D" id="3.30.40.10">
    <property type="entry name" value="Zinc/RING finger domain, C3HC4 (zinc finger)"/>
    <property type="match status" value="1"/>
</dbReference>
<keyword evidence="8" id="KW-1185">Reference proteome</keyword>
<dbReference type="PANTHER" id="PTHR13513:SF10">
    <property type="entry name" value="E3 UBIQUITIN-PROTEIN LIGASE UBR7"/>
    <property type="match status" value="1"/>
</dbReference>